<dbReference type="EMBL" id="CP042434">
    <property type="protein sequence ID" value="QEC70485.1"/>
    <property type="molecule type" value="Genomic_DNA"/>
</dbReference>
<dbReference type="RefSeq" id="WP_146779749.1">
    <property type="nucleotide sequence ID" value="NZ_CP042434.1"/>
</dbReference>
<dbReference type="PANTHER" id="PTHR30213:SF1">
    <property type="entry name" value="INNER MEMBRANE PROTEIN YHJD"/>
    <property type="match status" value="1"/>
</dbReference>
<dbReference type="Proteomes" id="UP000321291">
    <property type="component" value="Chromosome"/>
</dbReference>
<dbReference type="AlphaFoldDB" id="A0A5B8VHK5"/>
<proteinExistence type="predicted"/>
<dbReference type="GO" id="GO:0005886">
    <property type="term" value="C:plasma membrane"/>
    <property type="evidence" value="ECO:0007669"/>
    <property type="project" value="UniProtKB-SubCell"/>
</dbReference>
<evidence type="ECO:0000256" key="1">
    <source>
        <dbReference type="ARBA" id="ARBA00004651"/>
    </source>
</evidence>
<dbReference type="KEGG" id="agi:FSB73_00945"/>
<dbReference type="InterPro" id="IPR017039">
    <property type="entry name" value="Virul_fac_BrkB"/>
</dbReference>
<accession>A0A5B8VHK5</accession>
<organism evidence="7 8">
    <name type="scientific">Arachidicoccus ginsenosidivorans</name>
    <dbReference type="NCBI Taxonomy" id="496057"/>
    <lineage>
        <taxon>Bacteria</taxon>
        <taxon>Pseudomonadati</taxon>
        <taxon>Bacteroidota</taxon>
        <taxon>Chitinophagia</taxon>
        <taxon>Chitinophagales</taxon>
        <taxon>Chitinophagaceae</taxon>
        <taxon>Arachidicoccus</taxon>
    </lineage>
</organism>
<evidence type="ECO:0000256" key="5">
    <source>
        <dbReference type="ARBA" id="ARBA00023136"/>
    </source>
</evidence>
<dbReference type="OrthoDB" id="9797028at2"/>
<keyword evidence="2" id="KW-1003">Cell membrane</keyword>
<sequence>MIKRIKHIFKALKQTISDFAEINIMRMSAALAYYTIFGLAPMIIIVLSLSSIFVRKKPAGYVFNQLNELLGPSAAQQVHQMIQNVLTQNNGTLMQIVGIVALIVSATGIFTEIQDSINVIWRVKAKPRKGWLKLLLNRLLSFSIVIGLGFILLVSLLVNAIIAAIMTRFTDIFPQTEVFTSYIINIALTFLTITSLFAIIFKVLPDAKVKWKDVWNGAFTTALLFMVGKFLIGYYLQHSSIGNTFGAAGSIIIILSWVYYSAIILYFGAAYTRANARIKGRMIYPNDYAVWIQTVEQKADQPLNVAPTDTKKQEDPA</sequence>
<name>A0A5B8VHK5_9BACT</name>
<dbReference type="Pfam" id="PF03631">
    <property type="entry name" value="Virul_fac_BrkB"/>
    <property type="match status" value="1"/>
</dbReference>
<evidence type="ECO:0000313" key="7">
    <source>
        <dbReference type="EMBL" id="QEC70485.1"/>
    </source>
</evidence>
<gene>
    <name evidence="7" type="ORF">FSB73_00945</name>
</gene>
<evidence type="ECO:0000313" key="8">
    <source>
        <dbReference type="Proteomes" id="UP000321291"/>
    </source>
</evidence>
<evidence type="ECO:0000256" key="3">
    <source>
        <dbReference type="ARBA" id="ARBA00022692"/>
    </source>
</evidence>
<feature type="transmembrane region" description="Helical" evidence="6">
    <location>
        <begin position="93"/>
        <end position="113"/>
    </location>
</feature>
<keyword evidence="5 6" id="KW-0472">Membrane</keyword>
<feature type="transmembrane region" description="Helical" evidence="6">
    <location>
        <begin position="31"/>
        <end position="54"/>
    </location>
</feature>
<reference evidence="7 8" key="1">
    <citation type="journal article" date="2017" name="Int. J. Syst. Evol. Microbiol.">
        <title>Arachidicoccus ginsenosidivorans sp. nov., with ginsenoside-converting activity isolated from ginseng cultivating soil.</title>
        <authorList>
            <person name="Siddiqi M.Z."/>
            <person name="Aslam Z."/>
            <person name="Im W.T."/>
        </authorList>
    </citation>
    <scope>NUCLEOTIDE SEQUENCE [LARGE SCALE GENOMIC DNA]</scope>
    <source>
        <strain evidence="7 8">Gsoil 809</strain>
    </source>
</reference>
<keyword evidence="3 6" id="KW-0812">Transmembrane</keyword>
<dbReference type="PIRSF" id="PIRSF035875">
    <property type="entry name" value="RNase_BN"/>
    <property type="match status" value="1"/>
</dbReference>
<evidence type="ECO:0000256" key="4">
    <source>
        <dbReference type="ARBA" id="ARBA00022989"/>
    </source>
</evidence>
<feature type="transmembrane region" description="Helical" evidence="6">
    <location>
        <begin position="216"/>
        <end position="236"/>
    </location>
</feature>
<evidence type="ECO:0000256" key="6">
    <source>
        <dbReference type="SAM" id="Phobius"/>
    </source>
</evidence>
<keyword evidence="8" id="KW-1185">Reference proteome</keyword>
<protein>
    <submittedName>
        <fullName evidence="7">YihY/virulence factor BrkB family protein</fullName>
    </submittedName>
</protein>
<dbReference type="NCBIfam" id="TIGR00765">
    <property type="entry name" value="yihY_not_rbn"/>
    <property type="match status" value="1"/>
</dbReference>
<feature type="transmembrane region" description="Helical" evidence="6">
    <location>
        <begin position="182"/>
        <end position="204"/>
    </location>
</feature>
<keyword evidence="4 6" id="KW-1133">Transmembrane helix</keyword>
<comment type="subcellular location">
    <subcellularLocation>
        <location evidence="1">Cell membrane</location>
        <topology evidence="1">Multi-pass membrane protein</topology>
    </subcellularLocation>
</comment>
<dbReference type="PANTHER" id="PTHR30213">
    <property type="entry name" value="INNER MEMBRANE PROTEIN YHJD"/>
    <property type="match status" value="1"/>
</dbReference>
<evidence type="ECO:0000256" key="2">
    <source>
        <dbReference type="ARBA" id="ARBA00022475"/>
    </source>
</evidence>
<feature type="transmembrane region" description="Helical" evidence="6">
    <location>
        <begin position="134"/>
        <end position="162"/>
    </location>
</feature>
<feature type="transmembrane region" description="Helical" evidence="6">
    <location>
        <begin position="248"/>
        <end position="272"/>
    </location>
</feature>